<accession>A0A8C8JBK7</accession>
<dbReference type="Ensembl" id="ENSOTST00005100033.2">
    <property type="protein sequence ID" value="ENSOTSP00005092227.1"/>
    <property type="gene ID" value="ENSOTSG00005043183.2"/>
</dbReference>
<organism evidence="1 2">
    <name type="scientific">Oncorhynchus tshawytscha</name>
    <name type="common">Chinook salmon</name>
    <name type="synonym">Salmo tshawytscha</name>
    <dbReference type="NCBI Taxonomy" id="74940"/>
    <lineage>
        <taxon>Eukaryota</taxon>
        <taxon>Metazoa</taxon>
        <taxon>Chordata</taxon>
        <taxon>Craniata</taxon>
        <taxon>Vertebrata</taxon>
        <taxon>Euteleostomi</taxon>
        <taxon>Actinopterygii</taxon>
        <taxon>Neopterygii</taxon>
        <taxon>Teleostei</taxon>
        <taxon>Protacanthopterygii</taxon>
        <taxon>Salmoniformes</taxon>
        <taxon>Salmonidae</taxon>
        <taxon>Salmoninae</taxon>
        <taxon>Oncorhynchus</taxon>
    </lineage>
</organism>
<sequence length="177" mass="20229">MPWRAVLVHQPSTIAALSFYHTTLQLSTTLFTTSPLTDSGLHRQWTAQTVDCTDSGLHRQWSAQTVDSTDSDRVSRWFFVLRIIFPYCLRLWDKLTCDGSGRLFIRWKAGHTVHSVLGLVLMTGAESVEWSQTHGFHGFQVFDAFPFAPFQPFIMSRPPLNSLLCYCFCSKHWTVLA</sequence>
<gene>
    <name evidence="1" type="primary">EMP3</name>
</gene>
<dbReference type="AlphaFoldDB" id="A0A8C8JBK7"/>
<dbReference type="Proteomes" id="UP000694402">
    <property type="component" value="Unassembled WGS sequence"/>
</dbReference>
<evidence type="ECO:0000313" key="2">
    <source>
        <dbReference type="Proteomes" id="UP000694402"/>
    </source>
</evidence>
<name>A0A8C8JBK7_ONCTS</name>
<evidence type="ECO:0000313" key="1">
    <source>
        <dbReference type="Ensembl" id="ENSOTSP00005092227.1"/>
    </source>
</evidence>
<keyword evidence="2" id="KW-1185">Reference proteome</keyword>
<proteinExistence type="predicted"/>
<reference evidence="1" key="1">
    <citation type="submission" date="2025-08" db="UniProtKB">
        <authorList>
            <consortium name="Ensembl"/>
        </authorList>
    </citation>
    <scope>IDENTIFICATION</scope>
</reference>
<protein>
    <submittedName>
        <fullName evidence="1">Uncharacterized protein</fullName>
    </submittedName>
</protein>
<reference evidence="1" key="2">
    <citation type="submission" date="2025-09" db="UniProtKB">
        <authorList>
            <consortium name="Ensembl"/>
        </authorList>
    </citation>
    <scope>IDENTIFICATION</scope>
</reference>